<evidence type="ECO:0000313" key="2">
    <source>
        <dbReference type="EMBL" id="MDT0604799.1"/>
    </source>
</evidence>
<comment type="caution">
    <text evidence="2">The sequence shown here is derived from an EMBL/GenBank/DDBJ whole genome shotgun (WGS) entry which is preliminary data.</text>
</comment>
<name>A0ABU3A4B1_9GAMM</name>
<gene>
    <name evidence="2" type="ORF">RM573_14430</name>
</gene>
<dbReference type="Proteomes" id="UP001266357">
    <property type="component" value="Unassembled WGS sequence"/>
</dbReference>
<dbReference type="EMBL" id="JAVRIF010000009">
    <property type="protein sequence ID" value="MDT0604799.1"/>
    <property type="molecule type" value="Genomic_DNA"/>
</dbReference>
<keyword evidence="1" id="KW-1133">Transmembrane helix</keyword>
<evidence type="ECO:0000256" key="1">
    <source>
        <dbReference type="SAM" id="Phobius"/>
    </source>
</evidence>
<organism evidence="2 3">
    <name type="scientific">Thalassotalea castellviae</name>
    <dbReference type="NCBI Taxonomy" id="3075612"/>
    <lineage>
        <taxon>Bacteria</taxon>
        <taxon>Pseudomonadati</taxon>
        <taxon>Pseudomonadota</taxon>
        <taxon>Gammaproteobacteria</taxon>
        <taxon>Alteromonadales</taxon>
        <taxon>Colwelliaceae</taxon>
        <taxon>Thalassotalea</taxon>
    </lineage>
</organism>
<keyword evidence="1" id="KW-0472">Membrane</keyword>
<protein>
    <submittedName>
        <fullName evidence="2">Uncharacterized protein</fullName>
    </submittedName>
</protein>
<dbReference type="RefSeq" id="WP_311583572.1">
    <property type="nucleotide sequence ID" value="NZ_JAVRIF010000009.1"/>
</dbReference>
<proteinExistence type="predicted"/>
<keyword evidence="3" id="KW-1185">Reference proteome</keyword>
<sequence length="441" mass="49462">MKVFIKSFAVVVCVLFITGMALVYLALQSHQSTVQLNQINAASAKHSQQLAQRIVSTLKQKNTVTSIRINQQEANGLTALLHRAFPRVNADVRLSKYGAAVEASFEMPLPSMIKYLNVNAYISPSKSGLLLEEVSLGGLKVSGEFFISLVRFAADNFLKEQLFDDALAMITAVDINEERLIAHLSLDENLLAMQKNDTSFLIKMRDDLALFGNVDTIAFYYQSLSDFARLQDKNSSIAVFIRHVFDLAKTRSGISQDYLAVKENQAAITALIIYFGADRFELMVGDVIIREKEQLVIRNRLRKHVSLQNRPDLQKHFIYSMALQLFSSHGASDAIGEFKEFLDTNKGGSGFSFADLQADRAGTRLAMIVTKSEQHAQRAQQLLAKVTDAELLPSIEGLHEGLNEENFDKKFKNVLSKDYQQTLAEIDKRLKNLPVYQLGWE</sequence>
<reference evidence="2 3" key="1">
    <citation type="submission" date="2023-09" db="EMBL/GenBank/DDBJ databases">
        <authorList>
            <person name="Rey-Velasco X."/>
        </authorList>
    </citation>
    <scope>NUCLEOTIDE SEQUENCE [LARGE SCALE GENOMIC DNA]</scope>
    <source>
        <strain evidence="2 3">W431</strain>
    </source>
</reference>
<evidence type="ECO:0000313" key="3">
    <source>
        <dbReference type="Proteomes" id="UP001266357"/>
    </source>
</evidence>
<feature type="transmembrane region" description="Helical" evidence="1">
    <location>
        <begin position="7"/>
        <end position="27"/>
    </location>
</feature>
<accession>A0ABU3A4B1</accession>
<keyword evidence="1" id="KW-0812">Transmembrane</keyword>